<sequence length="130" mass="14613">MKSNHLENGYATYSIDDGIMHITYKTGVYIDLNAAVKIVEDRLSLQNDRPYPVLCDIHGVKAVDKSARDYLAIEGSVLVSAVAFIVKPPVSTWLSEFYLTANKPAVPTRAFTEPTEAKRFLNQFKNKRHP</sequence>
<name>A0ABP6XXS7_9FLAO</name>
<gene>
    <name evidence="2" type="ORF">GCM10022395_23340</name>
</gene>
<evidence type="ECO:0000313" key="2">
    <source>
        <dbReference type="EMBL" id="GAA3573376.1"/>
    </source>
</evidence>
<reference evidence="3" key="1">
    <citation type="journal article" date="2019" name="Int. J. Syst. Evol. Microbiol.">
        <title>The Global Catalogue of Microorganisms (GCM) 10K type strain sequencing project: providing services to taxonomists for standard genome sequencing and annotation.</title>
        <authorList>
            <consortium name="The Broad Institute Genomics Platform"/>
            <consortium name="The Broad Institute Genome Sequencing Center for Infectious Disease"/>
            <person name="Wu L."/>
            <person name="Ma J."/>
        </authorList>
    </citation>
    <scope>NUCLEOTIDE SEQUENCE [LARGE SCALE GENOMIC DNA]</scope>
    <source>
        <strain evidence="3">JCM 17111</strain>
    </source>
</reference>
<keyword evidence="3" id="KW-1185">Reference proteome</keyword>
<dbReference type="Pfam" id="PF25056">
    <property type="entry name" value="DUF7793"/>
    <property type="match status" value="1"/>
</dbReference>
<dbReference type="RefSeq" id="WP_345006307.1">
    <property type="nucleotide sequence ID" value="NZ_BAABCY010000064.1"/>
</dbReference>
<proteinExistence type="predicted"/>
<dbReference type="Gene3D" id="3.40.970.30">
    <property type="entry name" value="yp_829618.1 like domains"/>
    <property type="match status" value="1"/>
</dbReference>
<dbReference type="EMBL" id="BAABCY010000064">
    <property type="protein sequence ID" value="GAA3573376.1"/>
    <property type="molecule type" value="Genomic_DNA"/>
</dbReference>
<evidence type="ECO:0000313" key="3">
    <source>
        <dbReference type="Proteomes" id="UP001500954"/>
    </source>
</evidence>
<dbReference type="InterPro" id="IPR056695">
    <property type="entry name" value="DUF7793"/>
</dbReference>
<dbReference type="Proteomes" id="UP001500954">
    <property type="component" value="Unassembled WGS sequence"/>
</dbReference>
<accession>A0ABP6XXS7</accession>
<organism evidence="2 3">
    <name type="scientific">Snuella lapsa</name>
    <dbReference type="NCBI Taxonomy" id="870481"/>
    <lineage>
        <taxon>Bacteria</taxon>
        <taxon>Pseudomonadati</taxon>
        <taxon>Bacteroidota</taxon>
        <taxon>Flavobacteriia</taxon>
        <taxon>Flavobacteriales</taxon>
        <taxon>Flavobacteriaceae</taxon>
        <taxon>Snuella</taxon>
    </lineage>
</organism>
<feature type="domain" description="DUF7793" evidence="1">
    <location>
        <begin position="13"/>
        <end position="125"/>
    </location>
</feature>
<comment type="caution">
    <text evidence="2">The sequence shown here is derived from an EMBL/GenBank/DDBJ whole genome shotgun (WGS) entry which is preliminary data.</text>
</comment>
<evidence type="ECO:0000259" key="1">
    <source>
        <dbReference type="Pfam" id="PF25056"/>
    </source>
</evidence>
<dbReference type="Gene3D" id="3.40.1680.10">
    <property type="entry name" value="yp_829618.1 domain like"/>
    <property type="match status" value="1"/>
</dbReference>
<protein>
    <recommendedName>
        <fullName evidence="1">DUF7793 domain-containing protein</fullName>
    </recommendedName>
</protein>